<name>A0ACC0A5I0_CATRO</name>
<evidence type="ECO:0000313" key="2">
    <source>
        <dbReference type="Proteomes" id="UP001060085"/>
    </source>
</evidence>
<keyword evidence="2" id="KW-1185">Reference proteome</keyword>
<proteinExistence type="predicted"/>
<organism evidence="1 2">
    <name type="scientific">Catharanthus roseus</name>
    <name type="common">Madagascar periwinkle</name>
    <name type="synonym">Vinca rosea</name>
    <dbReference type="NCBI Taxonomy" id="4058"/>
    <lineage>
        <taxon>Eukaryota</taxon>
        <taxon>Viridiplantae</taxon>
        <taxon>Streptophyta</taxon>
        <taxon>Embryophyta</taxon>
        <taxon>Tracheophyta</taxon>
        <taxon>Spermatophyta</taxon>
        <taxon>Magnoliopsida</taxon>
        <taxon>eudicotyledons</taxon>
        <taxon>Gunneridae</taxon>
        <taxon>Pentapetalae</taxon>
        <taxon>asterids</taxon>
        <taxon>lamiids</taxon>
        <taxon>Gentianales</taxon>
        <taxon>Apocynaceae</taxon>
        <taxon>Rauvolfioideae</taxon>
        <taxon>Vinceae</taxon>
        <taxon>Catharanthinae</taxon>
        <taxon>Catharanthus</taxon>
    </lineage>
</organism>
<accession>A0ACC0A5I0</accession>
<protein>
    <submittedName>
        <fullName evidence="1">Uncharacterized protein</fullName>
    </submittedName>
</protein>
<evidence type="ECO:0000313" key="1">
    <source>
        <dbReference type="EMBL" id="KAI5655851.1"/>
    </source>
</evidence>
<sequence length="570" mass="64911">MPNFEYFSGHRLIPQHSEITHLANYLKRCSSLKELESLYAFMTKSNSTRDCFLMNQFITACSKFHHVEWAIAAFTQMRNPNIFVYNALIGALLRCSQPDQALQIYSDMLRTEINPSSYTFPSIIKSCTLVPAVKLGESIHGQVWKYGFGLHIHVQTALMDFYSNFGRVLDSRLVFDNMPERDSFAWTTMVAAHVRFRDLNSARKLFDKMPEKNTASWNAMIHGFARMGDVESAKELFNKMPEKDLISWTTMIHCYSQNKYYEEALDIFREMKDHGISPDEVTMSTIISACAHLGLLDEGKDIHLYVIQSQFDLDVYIGSALIDMYAKCGALQRSLMVFFKLQEKNLFCWNSVIEGLAAHGYAKEALAMFRMMEKEKVTPNGVTFVSILTSCTHAGLIEEGRSIFQKMTGDFSIPPEIEHYGCIVDLLCKAGLLEEALDIIRNMRMEPNSFIWGALLSGCKIHKNLEIAQKAVEKLMVLEPNSTGYYALLINMCAEEHRWGDVARIRANMKKRGVEKRSPGSSWIEVEKKMVQFAACDNYHPASEQIYLLLDGLVGQLKLTGYAAEVEFVL</sequence>
<dbReference type="Proteomes" id="UP001060085">
    <property type="component" value="Linkage Group LG07"/>
</dbReference>
<gene>
    <name evidence="1" type="ORF">M9H77_33038</name>
</gene>
<reference evidence="2" key="1">
    <citation type="journal article" date="2023" name="Nat. Plants">
        <title>Single-cell RNA sequencing provides a high-resolution roadmap for understanding the multicellular compartmentation of specialized metabolism.</title>
        <authorList>
            <person name="Sun S."/>
            <person name="Shen X."/>
            <person name="Li Y."/>
            <person name="Li Y."/>
            <person name="Wang S."/>
            <person name="Li R."/>
            <person name="Zhang H."/>
            <person name="Shen G."/>
            <person name="Guo B."/>
            <person name="Wei J."/>
            <person name="Xu J."/>
            <person name="St-Pierre B."/>
            <person name="Chen S."/>
            <person name="Sun C."/>
        </authorList>
    </citation>
    <scope>NUCLEOTIDE SEQUENCE [LARGE SCALE GENOMIC DNA]</scope>
</reference>
<dbReference type="EMBL" id="CM044707">
    <property type="protein sequence ID" value="KAI5655851.1"/>
    <property type="molecule type" value="Genomic_DNA"/>
</dbReference>
<comment type="caution">
    <text evidence="1">The sequence shown here is derived from an EMBL/GenBank/DDBJ whole genome shotgun (WGS) entry which is preliminary data.</text>
</comment>